<evidence type="ECO:0000256" key="1">
    <source>
        <dbReference type="ARBA" id="ARBA00010048"/>
    </source>
</evidence>
<accession>G0WE87</accession>
<name>G0WE87_NAUDC</name>
<dbReference type="GO" id="GO:0006457">
    <property type="term" value="P:protein folding"/>
    <property type="evidence" value="ECO:0007669"/>
    <property type="project" value="InterPro"/>
</dbReference>
<dbReference type="InterPro" id="IPR004127">
    <property type="entry name" value="Prefoldin_subunit_alpha"/>
</dbReference>
<dbReference type="InterPro" id="IPR011599">
    <property type="entry name" value="PFD_alpha_archaea"/>
</dbReference>
<feature type="compositionally biased region" description="Polar residues" evidence="3">
    <location>
        <begin position="486"/>
        <end position="499"/>
    </location>
</feature>
<reference evidence="5 6" key="1">
    <citation type="journal article" date="2011" name="Proc. Natl. Acad. Sci. U.S.A.">
        <title>Evolutionary erosion of yeast sex chromosomes by mating-type switching accidents.</title>
        <authorList>
            <person name="Gordon J.L."/>
            <person name="Armisen D."/>
            <person name="Proux-Wera E."/>
            <person name="Oheigeartaigh S.S."/>
            <person name="Byrne K.P."/>
            <person name="Wolfe K.H."/>
        </authorList>
    </citation>
    <scope>NUCLEOTIDE SEQUENCE [LARGE SCALE GENOMIC DNA]</scope>
    <source>
        <strain evidence="6">ATCC 10597 / BCRC 20456 / CBS 421 / NBRC 0211 / NRRL Y-12639</strain>
    </source>
</reference>
<dbReference type="GO" id="GO:0051082">
    <property type="term" value="F:unfolded protein binding"/>
    <property type="evidence" value="ECO:0007669"/>
    <property type="project" value="InterPro"/>
</dbReference>
<keyword evidence="2" id="KW-0175">Coiled coil</keyword>
<feature type="domain" description="DUF3835" evidence="4">
    <location>
        <begin position="785"/>
        <end position="870"/>
    </location>
</feature>
<dbReference type="Pfam" id="PF12927">
    <property type="entry name" value="DUF3835"/>
    <property type="match status" value="1"/>
</dbReference>
<dbReference type="GO" id="GO:1990114">
    <property type="term" value="P:RNA polymerase II core complex assembly"/>
    <property type="evidence" value="ECO:0007669"/>
    <property type="project" value="TreeGrafter"/>
</dbReference>
<dbReference type="EMBL" id="HE580273">
    <property type="protein sequence ID" value="CCD26098.2"/>
    <property type="molecule type" value="Genomic_DNA"/>
</dbReference>
<evidence type="ECO:0000256" key="2">
    <source>
        <dbReference type="SAM" id="Coils"/>
    </source>
</evidence>
<protein>
    <recommendedName>
        <fullName evidence="4">DUF3835 domain-containing protein</fullName>
    </recommendedName>
</protein>
<evidence type="ECO:0000313" key="5">
    <source>
        <dbReference type="EMBL" id="CCD26098.2"/>
    </source>
</evidence>
<dbReference type="Pfam" id="PF02996">
    <property type="entry name" value="Prefoldin"/>
    <property type="match status" value="1"/>
</dbReference>
<evidence type="ECO:0000313" key="6">
    <source>
        <dbReference type="Proteomes" id="UP000000689"/>
    </source>
</evidence>
<feature type="region of interest" description="Disordered" evidence="3">
    <location>
        <begin position="476"/>
        <end position="523"/>
    </location>
</feature>
<dbReference type="OrthoDB" id="21413at2759"/>
<dbReference type="eggNOG" id="ENOG502QVS0">
    <property type="taxonomic scope" value="Eukaryota"/>
</dbReference>
<dbReference type="GO" id="GO:1990113">
    <property type="term" value="P:RNA polymerase I assembly"/>
    <property type="evidence" value="ECO:0007669"/>
    <property type="project" value="TreeGrafter"/>
</dbReference>
<dbReference type="AlphaFoldDB" id="G0WE87"/>
<dbReference type="GO" id="GO:0005737">
    <property type="term" value="C:cytoplasm"/>
    <property type="evidence" value="ECO:0007669"/>
    <property type="project" value="TreeGrafter"/>
</dbReference>
<keyword evidence="6" id="KW-1185">Reference proteome</keyword>
<dbReference type="HOGENOM" id="CLU_344512_0_0_1"/>
<sequence>MDNNVDPLLKSLNHTLESLQSKYDFLAQQRDHYLQIRERLFEVSERPTVSDEEKQNGVIFGDVIISDNKVFLNIGYEYYIEKSRDEVIEFISDKLRLMEEAMTTFHAKIDEANGTLQNLTTLKKFDEQTIGDEEDEDELLPSMEVREELDEEGNVITASVRPATNKNSIKDLESKLMKVVNGNANDDDYKQIHDNKEDSDEENDFVKNLKGKLSVSDKPSISEPPKMTEKYNRIDADSVYTFADLVEQLDEQDEFSDGSIHENDIKYDFESYDTANGAYSTDEDEDEDDLDISLVPGAMAQSSFMKQIMELRNSRAVSSDKEDLKEEYTQIIASDNDIVATKSVKENTEQNHKADTHKKSILKSTCKEDELSKSKRNVGFAPELNVIEVENFKEETRKQTHNFPRPQFTAFDNEEIDDDDDDDDNPADFDADLFAQLIGAQPPDEIHDKYKEIVKKEQKIEQDEIIVQEKRKRRVSRFKMDRSSTDVKTSQDVPSQDSCAKNKLNEPEPLVGDIIDKDDENEDDDEEIVVNEDIVENDLEGNDEVVKDYIIEKVIEDEIIENNNEAMLDVVAKDGDKNDLKAATQTKKGNSFFSKKMNSLRKPISSLKNSANSKIKMEELLASINDDEDNINDKEVTDDEQHVCNHSHEGNKKVTSKINEISRTDLKTIDKNESSFPKDIVDAIRKREEELEKNGKIANIDYMTLGENIDDMTKAYSLGLYDDDLEDDPGAILEKVEDFTEYNKHVEELKDEIKEFQLSNPIVEKNVNGNKEDRLAEKEVDESAMMVDVIEHDIPDDYSSDGDDSDADFGLQQEKLHESISIEYQRLKEQLLSKMESEGKVNIRWNEPQELEPIDEFGNLVKTSKFKSQRSLFN</sequence>
<gene>
    <name evidence="5" type="primary">NDAI0G03210</name>
    <name evidence="5" type="ordered locus">NDAI_0G03210</name>
</gene>
<comment type="similarity">
    <text evidence="1">Belongs to the prefoldin subunit alpha family.</text>
</comment>
<feature type="coiled-coil region" evidence="2">
    <location>
        <begin position="739"/>
        <end position="766"/>
    </location>
</feature>
<proteinExistence type="inferred from homology"/>
<dbReference type="OMA" id="FKLKQVC"/>
<feature type="region of interest" description="Disordered" evidence="3">
    <location>
        <begin position="396"/>
        <end position="429"/>
    </location>
</feature>
<dbReference type="Gene3D" id="1.10.287.370">
    <property type="match status" value="1"/>
</dbReference>
<dbReference type="STRING" id="1071378.G0WE87"/>
<dbReference type="GeneID" id="11495598"/>
<dbReference type="InterPro" id="IPR024325">
    <property type="entry name" value="DUF3835"/>
</dbReference>
<evidence type="ECO:0000256" key="3">
    <source>
        <dbReference type="SAM" id="MobiDB-lite"/>
    </source>
</evidence>
<dbReference type="PANTHER" id="PTHR12674">
    <property type="entry name" value="PREFOLDIN SUBUNIT 5"/>
    <property type="match status" value="1"/>
</dbReference>
<dbReference type="GO" id="GO:1990115">
    <property type="term" value="P:RNA polymerase III assembly"/>
    <property type="evidence" value="ECO:0007669"/>
    <property type="project" value="TreeGrafter"/>
</dbReference>
<dbReference type="KEGG" id="ndi:NDAI_0G03210"/>
<organism evidence="5 6">
    <name type="scientific">Naumovozyma dairenensis (strain ATCC 10597 / BCRC 20456 / CBS 421 / NBRC 0211 / NRRL Y-12639)</name>
    <name type="common">Saccharomyces dairenensis</name>
    <dbReference type="NCBI Taxonomy" id="1071378"/>
    <lineage>
        <taxon>Eukaryota</taxon>
        <taxon>Fungi</taxon>
        <taxon>Dikarya</taxon>
        <taxon>Ascomycota</taxon>
        <taxon>Saccharomycotina</taxon>
        <taxon>Saccharomycetes</taxon>
        <taxon>Saccharomycetales</taxon>
        <taxon>Saccharomycetaceae</taxon>
        <taxon>Naumovozyma</taxon>
    </lineage>
</organism>
<dbReference type="GO" id="GO:0016272">
    <property type="term" value="C:prefoldin complex"/>
    <property type="evidence" value="ECO:0007669"/>
    <property type="project" value="InterPro"/>
</dbReference>
<dbReference type="InterPro" id="IPR009053">
    <property type="entry name" value="Prefoldin"/>
</dbReference>
<dbReference type="RefSeq" id="XP_003671341.2">
    <property type="nucleotide sequence ID" value="XM_003671293.2"/>
</dbReference>
<feature type="compositionally biased region" description="Acidic residues" evidence="3">
    <location>
        <begin position="412"/>
        <end position="429"/>
    </location>
</feature>
<dbReference type="SUPFAM" id="SSF46579">
    <property type="entry name" value="Prefoldin"/>
    <property type="match status" value="1"/>
</dbReference>
<evidence type="ECO:0000259" key="4">
    <source>
        <dbReference type="Pfam" id="PF12927"/>
    </source>
</evidence>
<dbReference type="Proteomes" id="UP000000689">
    <property type="component" value="Chromosome 7"/>
</dbReference>
<dbReference type="PANTHER" id="PTHR12674:SF2">
    <property type="entry name" value="PREFOLDIN SUBUNIT 5"/>
    <property type="match status" value="1"/>
</dbReference>